<dbReference type="EMBL" id="JAGKQM010000016">
    <property type="protein sequence ID" value="KAH0874477.1"/>
    <property type="molecule type" value="Genomic_DNA"/>
</dbReference>
<keyword evidence="3" id="KW-1185">Reference proteome</keyword>
<evidence type="ECO:0000256" key="1">
    <source>
        <dbReference type="SAM" id="MobiDB-lite"/>
    </source>
</evidence>
<reference evidence="2 3" key="1">
    <citation type="submission" date="2021-05" db="EMBL/GenBank/DDBJ databases">
        <title>Genome Assembly of Synthetic Allotetraploid Brassica napus Reveals Homoeologous Exchanges between Subgenomes.</title>
        <authorList>
            <person name="Davis J.T."/>
        </authorList>
    </citation>
    <scope>NUCLEOTIDE SEQUENCE [LARGE SCALE GENOMIC DNA]</scope>
    <source>
        <strain evidence="3">cv. Da-Ae</strain>
        <tissue evidence="2">Seedling</tissue>
    </source>
</reference>
<feature type="region of interest" description="Disordered" evidence="1">
    <location>
        <begin position="55"/>
        <end position="75"/>
    </location>
</feature>
<sequence length="196" mass="21587">FVANDAPRKKPCGGGRRHHKNRVTVCPHLFALDRNMGIFKVIYHHLSLVKNPNSFRDSADASSSTAAGGHVGSGEAMGRGLSTMLESIIKEFDSKANDAFNSQDQLSGSLDRLVQGKRTIVVHSTTRVEDLERQTDGVEATINSSTKGYGTRLETYQLNQGTLENLRLGPDSWLMELIKLIQGIKNTILAKSKLFY</sequence>
<gene>
    <name evidence="2" type="ORF">HID58_071839</name>
</gene>
<feature type="non-terminal residue" evidence="2">
    <location>
        <position position="1"/>
    </location>
</feature>
<comment type="caution">
    <text evidence="2">The sequence shown here is derived from an EMBL/GenBank/DDBJ whole genome shotgun (WGS) entry which is preliminary data.</text>
</comment>
<evidence type="ECO:0000313" key="2">
    <source>
        <dbReference type="EMBL" id="KAH0874477.1"/>
    </source>
</evidence>
<proteinExistence type="predicted"/>
<evidence type="ECO:0000313" key="3">
    <source>
        <dbReference type="Proteomes" id="UP000824890"/>
    </source>
</evidence>
<accession>A0ABQ7Z2Y9</accession>
<name>A0ABQ7Z2Y9_BRANA</name>
<protein>
    <submittedName>
        <fullName evidence="2">Uncharacterized protein</fullName>
    </submittedName>
</protein>
<dbReference type="Proteomes" id="UP000824890">
    <property type="component" value="Unassembled WGS sequence"/>
</dbReference>
<organism evidence="2 3">
    <name type="scientific">Brassica napus</name>
    <name type="common">Rape</name>
    <dbReference type="NCBI Taxonomy" id="3708"/>
    <lineage>
        <taxon>Eukaryota</taxon>
        <taxon>Viridiplantae</taxon>
        <taxon>Streptophyta</taxon>
        <taxon>Embryophyta</taxon>
        <taxon>Tracheophyta</taxon>
        <taxon>Spermatophyta</taxon>
        <taxon>Magnoliopsida</taxon>
        <taxon>eudicotyledons</taxon>
        <taxon>Gunneridae</taxon>
        <taxon>Pentapetalae</taxon>
        <taxon>rosids</taxon>
        <taxon>malvids</taxon>
        <taxon>Brassicales</taxon>
        <taxon>Brassicaceae</taxon>
        <taxon>Brassiceae</taxon>
        <taxon>Brassica</taxon>
    </lineage>
</organism>